<accession>A0A0J8QT86</accession>
<protein>
    <submittedName>
        <fullName evidence="1">Uncharacterized protein</fullName>
    </submittedName>
</protein>
<dbReference type="Proteomes" id="UP000054559">
    <property type="component" value="Unassembled WGS sequence"/>
</dbReference>
<evidence type="ECO:0000313" key="1">
    <source>
        <dbReference type="EMBL" id="KMU75260.1"/>
    </source>
</evidence>
<dbReference type="EMBL" id="DS268138">
    <property type="protein sequence ID" value="KMU75260.1"/>
    <property type="molecule type" value="Genomic_DNA"/>
</dbReference>
<reference evidence="2" key="1">
    <citation type="journal article" date="2010" name="Genome Res.">
        <title>Population genomic sequencing of Coccidioides fungi reveals recent hybridization and transposon control.</title>
        <authorList>
            <person name="Neafsey D.E."/>
            <person name="Barker B.M."/>
            <person name="Sharpton T.J."/>
            <person name="Stajich J.E."/>
            <person name="Park D.J."/>
            <person name="Whiston E."/>
            <person name="Hung C.-Y."/>
            <person name="McMahan C."/>
            <person name="White J."/>
            <person name="Sykes S."/>
            <person name="Heiman D."/>
            <person name="Young S."/>
            <person name="Zeng Q."/>
            <person name="Abouelleil A."/>
            <person name="Aftuck L."/>
            <person name="Bessette D."/>
            <person name="Brown A."/>
            <person name="FitzGerald M."/>
            <person name="Lui A."/>
            <person name="Macdonald J.P."/>
            <person name="Priest M."/>
            <person name="Orbach M.J."/>
            <person name="Galgiani J.N."/>
            <person name="Kirkland T.N."/>
            <person name="Cole G.T."/>
            <person name="Birren B.W."/>
            <person name="Henn M.R."/>
            <person name="Taylor J.W."/>
            <person name="Rounsley S.D."/>
        </authorList>
    </citation>
    <scope>NUCLEOTIDE SEQUENCE [LARGE SCALE GENOMIC DNA]</scope>
    <source>
        <strain evidence="2">RMSCC 3703</strain>
    </source>
</reference>
<evidence type="ECO:0000313" key="2">
    <source>
        <dbReference type="Proteomes" id="UP000054559"/>
    </source>
</evidence>
<proteinExistence type="predicted"/>
<sequence length="265" mass="28639">MAPVRVVWLASAYGIAPSDKISKAPPTVKSEVEAMSNSLSMLSPGLIGTKALMGRSKVWIRRMIPSNLIGLPRKEKLSDLCLESHLGLSVPSLKIPTFSVGPSSKKVLNLSRFNGRSALLVIVALTRVLLRLSSLISRPELSSGPPPSNTTTWQIKEWTSQMQAFRTSDGTIKKKKEGKAGELCGLFALCGQSSPPARRDCQPVLAILESCQILVGGGSWKLGKTTLIGGMRMFRLTTWHEPPGWTPSLSKDPEALPSAHAFELV</sequence>
<name>A0A0J8QT86_COCIT</name>
<gene>
    <name evidence="1" type="ORF">CISG_04208</name>
</gene>
<organism evidence="1 2">
    <name type="scientific">Coccidioides immitis RMSCC 3703</name>
    <dbReference type="NCBI Taxonomy" id="454286"/>
    <lineage>
        <taxon>Eukaryota</taxon>
        <taxon>Fungi</taxon>
        <taxon>Dikarya</taxon>
        <taxon>Ascomycota</taxon>
        <taxon>Pezizomycotina</taxon>
        <taxon>Eurotiomycetes</taxon>
        <taxon>Eurotiomycetidae</taxon>
        <taxon>Onygenales</taxon>
        <taxon>Onygenaceae</taxon>
        <taxon>Coccidioides</taxon>
    </lineage>
</organism>
<dbReference type="AlphaFoldDB" id="A0A0J8QT86"/>